<evidence type="ECO:0000313" key="2">
    <source>
        <dbReference type="EMBL" id="TNN44141.1"/>
    </source>
</evidence>
<gene>
    <name evidence="2" type="ORF">EYF80_045660</name>
</gene>
<evidence type="ECO:0000256" key="1">
    <source>
        <dbReference type="SAM" id="MobiDB-lite"/>
    </source>
</evidence>
<feature type="region of interest" description="Disordered" evidence="1">
    <location>
        <begin position="1"/>
        <end position="61"/>
    </location>
</feature>
<evidence type="ECO:0000313" key="3">
    <source>
        <dbReference type="Proteomes" id="UP000314294"/>
    </source>
</evidence>
<name>A0A4Z2FT02_9TELE</name>
<sequence length="61" mass="6533">MKTQEGEEGRAGGEAERIVVETGTAAGRTPALQEKTGENKVTGRRRGEEEHVGPREEEPSG</sequence>
<proteinExistence type="predicted"/>
<comment type="caution">
    <text evidence="2">The sequence shown here is derived from an EMBL/GenBank/DDBJ whole genome shotgun (WGS) entry which is preliminary data.</text>
</comment>
<feature type="compositionally biased region" description="Basic and acidic residues" evidence="1">
    <location>
        <begin position="1"/>
        <end position="19"/>
    </location>
</feature>
<organism evidence="2 3">
    <name type="scientific">Liparis tanakae</name>
    <name type="common">Tanaka's snailfish</name>
    <dbReference type="NCBI Taxonomy" id="230148"/>
    <lineage>
        <taxon>Eukaryota</taxon>
        <taxon>Metazoa</taxon>
        <taxon>Chordata</taxon>
        <taxon>Craniata</taxon>
        <taxon>Vertebrata</taxon>
        <taxon>Euteleostomi</taxon>
        <taxon>Actinopterygii</taxon>
        <taxon>Neopterygii</taxon>
        <taxon>Teleostei</taxon>
        <taxon>Neoteleostei</taxon>
        <taxon>Acanthomorphata</taxon>
        <taxon>Eupercaria</taxon>
        <taxon>Perciformes</taxon>
        <taxon>Cottioidei</taxon>
        <taxon>Cottales</taxon>
        <taxon>Liparidae</taxon>
        <taxon>Liparis</taxon>
    </lineage>
</organism>
<feature type="compositionally biased region" description="Basic and acidic residues" evidence="1">
    <location>
        <begin position="45"/>
        <end position="61"/>
    </location>
</feature>
<keyword evidence="3" id="KW-1185">Reference proteome</keyword>
<reference evidence="2 3" key="1">
    <citation type="submission" date="2019-03" db="EMBL/GenBank/DDBJ databases">
        <title>First draft genome of Liparis tanakae, snailfish: a comprehensive survey of snailfish specific genes.</title>
        <authorList>
            <person name="Kim W."/>
            <person name="Song I."/>
            <person name="Jeong J.-H."/>
            <person name="Kim D."/>
            <person name="Kim S."/>
            <person name="Ryu S."/>
            <person name="Song J.Y."/>
            <person name="Lee S.K."/>
        </authorList>
    </citation>
    <scope>NUCLEOTIDE SEQUENCE [LARGE SCALE GENOMIC DNA]</scope>
    <source>
        <tissue evidence="2">Muscle</tissue>
    </source>
</reference>
<dbReference type="AlphaFoldDB" id="A0A4Z2FT02"/>
<protein>
    <submittedName>
        <fullName evidence="2">Uncharacterized protein</fullName>
    </submittedName>
</protein>
<dbReference type="EMBL" id="SRLO01000921">
    <property type="protein sequence ID" value="TNN44141.1"/>
    <property type="molecule type" value="Genomic_DNA"/>
</dbReference>
<accession>A0A4Z2FT02</accession>
<dbReference type="Proteomes" id="UP000314294">
    <property type="component" value="Unassembled WGS sequence"/>
</dbReference>